<dbReference type="PANTHER" id="PTHR43740">
    <property type="entry name" value="LEUCYL-TRNA SYNTHETASE"/>
    <property type="match status" value="1"/>
</dbReference>
<dbReference type="Pfam" id="PF09334">
    <property type="entry name" value="tRNA-synt_1g"/>
    <property type="match status" value="1"/>
</dbReference>
<keyword evidence="16" id="KW-1185">Reference proteome</keyword>
<dbReference type="InterPro" id="IPR001412">
    <property type="entry name" value="aa-tRNA-synth_I_CS"/>
</dbReference>
<dbReference type="EMBL" id="AP019860">
    <property type="protein sequence ID" value="BBM83212.1"/>
    <property type="molecule type" value="Genomic_DNA"/>
</dbReference>
<dbReference type="GO" id="GO:0006429">
    <property type="term" value="P:leucyl-tRNA aminoacylation"/>
    <property type="evidence" value="ECO:0007669"/>
    <property type="project" value="UniProtKB-UniRule"/>
</dbReference>
<dbReference type="SUPFAM" id="SSF50677">
    <property type="entry name" value="ValRS/IleRS/LeuRS editing domain"/>
    <property type="match status" value="1"/>
</dbReference>
<dbReference type="FunFam" id="1.10.730.10:FF:000011">
    <property type="entry name" value="Leucine--tRNA ligase chloroplastic/mitochondrial"/>
    <property type="match status" value="1"/>
</dbReference>
<evidence type="ECO:0000256" key="10">
    <source>
        <dbReference type="RuleBase" id="RU363035"/>
    </source>
</evidence>
<dbReference type="NCBIfam" id="TIGR00396">
    <property type="entry name" value="leuS_bact"/>
    <property type="match status" value="1"/>
</dbReference>
<evidence type="ECO:0000256" key="4">
    <source>
        <dbReference type="ARBA" id="ARBA00022741"/>
    </source>
</evidence>
<dbReference type="FunFam" id="3.40.50.620:FF:000056">
    <property type="entry name" value="Leucine--tRNA ligase"/>
    <property type="match status" value="1"/>
</dbReference>
<dbReference type="Pfam" id="PF08264">
    <property type="entry name" value="Anticodon_1"/>
    <property type="match status" value="1"/>
</dbReference>
<keyword evidence="6 9" id="KW-0648">Protein biosynthesis</keyword>
<reference evidence="15 16" key="1">
    <citation type="submission" date="2019-08" db="EMBL/GenBank/DDBJ databases">
        <title>Complete genome sequence of Candidatus Uab amorphum.</title>
        <authorList>
            <person name="Shiratori T."/>
            <person name="Suzuki S."/>
            <person name="Kakizawa Y."/>
            <person name="Ishida K."/>
        </authorList>
    </citation>
    <scope>NUCLEOTIDE SEQUENCE [LARGE SCALE GENOMIC DNA]</scope>
    <source>
        <strain evidence="15 16">SRT547</strain>
    </source>
</reference>
<feature type="domain" description="Aminoacyl-tRNA synthetase class Ia" evidence="11">
    <location>
        <begin position="633"/>
        <end position="662"/>
    </location>
</feature>
<dbReference type="InterPro" id="IPR025709">
    <property type="entry name" value="Leu_tRNA-synth_edit"/>
</dbReference>
<comment type="caution">
    <text evidence="9">Lacks conserved residue(s) required for the propagation of feature annotation.</text>
</comment>
<feature type="domain" description="Aminoacyl-tRNA synthetase class Ia" evidence="11">
    <location>
        <begin position="405"/>
        <end position="577"/>
    </location>
</feature>
<dbReference type="FunFam" id="3.40.50.620:FF:000077">
    <property type="entry name" value="Leucine--tRNA ligase"/>
    <property type="match status" value="1"/>
</dbReference>
<evidence type="ECO:0000259" key="14">
    <source>
        <dbReference type="Pfam" id="PF13603"/>
    </source>
</evidence>
<dbReference type="OrthoDB" id="9810365at2"/>
<dbReference type="HAMAP" id="MF_00049_B">
    <property type="entry name" value="Leu_tRNA_synth_B"/>
    <property type="match status" value="1"/>
</dbReference>
<dbReference type="Gene3D" id="3.40.50.620">
    <property type="entry name" value="HUPs"/>
    <property type="match status" value="2"/>
</dbReference>
<keyword evidence="3 9" id="KW-0436">Ligase</keyword>
<dbReference type="KEGG" id="uam:UABAM_01563"/>
<comment type="subcellular location">
    <subcellularLocation>
        <location evidence="9">Cytoplasm</location>
    </subcellularLocation>
</comment>
<protein>
    <recommendedName>
        <fullName evidence="9">Leucine--tRNA ligase</fullName>
        <ecNumber evidence="9">6.1.1.4</ecNumber>
    </recommendedName>
    <alternativeName>
        <fullName evidence="9">Leucyl-tRNA synthetase</fullName>
        <shortName evidence="9">LeuRS</shortName>
    </alternativeName>
</protein>
<dbReference type="InterPro" id="IPR014729">
    <property type="entry name" value="Rossmann-like_a/b/a_fold"/>
</dbReference>
<evidence type="ECO:0000256" key="5">
    <source>
        <dbReference type="ARBA" id="ARBA00022840"/>
    </source>
</evidence>
<dbReference type="Gene3D" id="1.10.730.10">
    <property type="entry name" value="Isoleucyl-tRNA Synthetase, Domain 1"/>
    <property type="match status" value="1"/>
</dbReference>
<dbReference type="PROSITE" id="PS00178">
    <property type="entry name" value="AA_TRNA_LIGASE_I"/>
    <property type="match status" value="1"/>
</dbReference>
<evidence type="ECO:0000256" key="8">
    <source>
        <dbReference type="ARBA" id="ARBA00047469"/>
    </source>
</evidence>
<evidence type="ECO:0000256" key="9">
    <source>
        <dbReference type="HAMAP-Rule" id="MF_00049"/>
    </source>
</evidence>
<evidence type="ECO:0000313" key="16">
    <source>
        <dbReference type="Proteomes" id="UP000326354"/>
    </source>
</evidence>
<gene>
    <name evidence="9" type="primary">leuS</name>
    <name evidence="15" type="ORF">UABAM_01563</name>
</gene>
<feature type="short sequence motif" description="'KMSKS' region" evidence="9">
    <location>
        <begin position="635"/>
        <end position="639"/>
    </location>
</feature>
<feature type="domain" description="Methionyl/Leucyl tRNA synthetase" evidence="13">
    <location>
        <begin position="38"/>
        <end position="170"/>
    </location>
</feature>
<dbReference type="AlphaFoldDB" id="A0A5S9IKU9"/>
<dbReference type="SUPFAM" id="SSF52374">
    <property type="entry name" value="Nucleotidylyl transferase"/>
    <property type="match status" value="1"/>
</dbReference>
<dbReference type="Pfam" id="PF00133">
    <property type="entry name" value="tRNA-synt_1"/>
    <property type="match status" value="2"/>
</dbReference>
<evidence type="ECO:0000256" key="1">
    <source>
        <dbReference type="ARBA" id="ARBA00005594"/>
    </source>
</evidence>
<keyword evidence="4 9" id="KW-0547">Nucleotide-binding</keyword>
<accession>A0A5S9IKU9</accession>
<keyword evidence="7 9" id="KW-0030">Aminoacyl-tRNA synthetase</keyword>
<dbReference type="CDD" id="cd00812">
    <property type="entry name" value="LeuRS_core"/>
    <property type="match status" value="1"/>
</dbReference>
<sequence>MRYDFQKIEPKWQKHWLENDTFKSEVDKSKPKYYVLDMFPYPSGAGLHVGHVEGYTATDIVARYKRMAGFNVMHPMGWDAFGLPAEQYAVKTGQHPRETTATNVANFKKQIQSLGLSYDWNREVNTTDEKYYRWTQWIFLQLHKKGLAYVAEVPVNWCPDLGTVLANEEVPEQVAKGYRVERRPMRQWMLKITAYAEELLQDLDDLDWPESLKEMQRNWIGKSKGAEIDFAIKNHDEKLRVYTTRPDTIFGATFMVLAPEHPLVEKVTTSDCKEAVCSYQEQSSLKSELERTELSKKKTGTFTGAYAINPANGQEIPIWIADYVLVSYGTGAIMCVPHGDERDHEFAEVFDLDIVAITDDNERYINSENKENGFVLNGLEKEAGIATAIEWLEKNNCGEAKTNYKIRDWLFSRQRYWGEPFPVVYNDKGEAQALSEEELPVLLPEMSDFKPTGTPEAPLSKATEWLEYEGKDGKKYVRETNTMPQWAGSCWYYLRFLDPDNEDKFCDPEKEKYWMPVDLYIGGAEHAVLHLIYARFWHKVLYDLGCVSTKEPFQKLFNQGMILGYTYRNYKNDKGEVVSHNDAKWKVEDSGQIAYHKETKEELKVELVAPHEVVWKDGKVYHEELDCELEVKAEKMSKSLGNTINPDVIIKDYGADSLRLYEMFMGPLEQEKPWNDTGIEGVHRFLRKVWLLFIDREGNLNESIKDDAKLDKNVEKLLHKTIEKVTNDLEKLRFNTAISQLMILVNELGGKEINKECAETLLKLISPLAPHIAEELWALLGNDPCVCEQEWPKHDPKLVVDDEITLVVQVNGKFRASLKVAKGLSKDELEKIAREDEKVKTHLDKEVRRVIVVPNKLVNFVL</sequence>
<feature type="binding site" evidence="9">
    <location>
        <position position="638"/>
    </location>
    <ligand>
        <name>ATP</name>
        <dbReference type="ChEBI" id="CHEBI:30616"/>
    </ligand>
</feature>
<evidence type="ECO:0000259" key="13">
    <source>
        <dbReference type="Pfam" id="PF09334"/>
    </source>
</evidence>
<evidence type="ECO:0000256" key="7">
    <source>
        <dbReference type="ARBA" id="ARBA00023146"/>
    </source>
</evidence>
<organism evidence="15 16">
    <name type="scientific">Uabimicrobium amorphum</name>
    <dbReference type="NCBI Taxonomy" id="2596890"/>
    <lineage>
        <taxon>Bacteria</taxon>
        <taxon>Pseudomonadati</taxon>
        <taxon>Planctomycetota</taxon>
        <taxon>Candidatus Uabimicrobiia</taxon>
        <taxon>Candidatus Uabimicrobiales</taxon>
        <taxon>Candidatus Uabimicrobiaceae</taxon>
        <taxon>Candidatus Uabimicrobium</taxon>
    </lineage>
</organism>
<evidence type="ECO:0000256" key="6">
    <source>
        <dbReference type="ARBA" id="ARBA00022917"/>
    </source>
</evidence>
<dbReference type="CDD" id="cd07958">
    <property type="entry name" value="Anticodon_Ia_Leu_BEm"/>
    <property type="match status" value="1"/>
</dbReference>
<name>A0A5S9IKU9_UABAM</name>
<dbReference type="Pfam" id="PF13603">
    <property type="entry name" value="tRNA-synt_1_2"/>
    <property type="match status" value="1"/>
</dbReference>
<dbReference type="InterPro" id="IPR013155">
    <property type="entry name" value="M/V/L/I-tRNA-synth_anticd-bd"/>
</dbReference>
<feature type="domain" description="Leucyl-tRNA synthetase editing" evidence="14">
    <location>
        <begin position="217"/>
        <end position="374"/>
    </location>
</feature>
<dbReference type="InterPro" id="IPR002302">
    <property type="entry name" value="Leu-tRNA-ligase"/>
</dbReference>
<evidence type="ECO:0000256" key="2">
    <source>
        <dbReference type="ARBA" id="ARBA00022490"/>
    </source>
</evidence>
<dbReference type="PANTHER" id="PTHR43740:SF2">
    <property type="entry name" value="LEUCINE--TRNA LIGASE, MITOCHONDRIAL"/>
    <property type="match status" value="1"/>
</dbReference>
<dbReference type="InterPro" id="IPR015413">
    <property type="entry name" value="Methionyl/Leucyl_tRNA_Synth"/>
</dbReference>
<comment type="similarity">
    <text evidence="1 9 10">Belongs to the class-I aminoacyl-tRNA synthetase family.</text>
</comment>
<proteinExistence type="inferred from homology"/>
<dbReference type="PRINTS" id="PR00985">
    <property type="entry name" value="TRNASYNTHLEU"/>
</dbReference>
<dbReference type="InterPro" id="IPR009080">
    <property type="entry name" value="tRNAsynth_Ia_anticodon-bd"/>
</dbReference>
<comment type="catalytic activity">
    <reaction evidence="8 9">
        <text>tRNA(Leu) + L-leucine + ATP = L-leucyl-tRNA(Leu) + AMP + diphosphate</text>
        <dbReference type="Rhea" id="RHEA:11688"/>
        <dbReference type="Rhea" id="RHEA-COMP:9613"/>
        <dbReference type="Rhea" id="RHEA-COMP:9622"/>
        <dbReference type="ChEBI" id="CHEBI:30616"/>
        <dbReference type="ChEBI" id="CHEBI:33019"/>
        <dbReference type="ChEBI" id="CHEBI:57427"/>
        <dbReference type="ChEBI" id="CHEBI:78442"/>
        <dbReference type="ChEBI" id="CHEBI:78494"/>
        <dbReference type="ChEBI" id="CHEBI:456215"/>
        <dbReference type="EC" id="6.1.1.4"/>
    </reaction>
</comment>
<dbReference type="InterPro" id="IPR009008">
    <property type="entry name" value="Val/Leu/Ile-tRNA-synth_edit"/>
</dbReference>
<keyword evidence="2 9" id="KW-0963">Cytoplasm</keyword>
<dbReference type="Proteomes" id="UP000326354">
    <property type="component" value="Chromosome"/>
</dbReference>
<evidence type="ECO:0000256" key="3">
    <source>
        <dbReference type="ARBA" id="ARBA00022598"/>
    </source>
</evidence>
<keyword evidence="5 9" id="KW-0067">ATP-binding</keyword>
<dbReference type="GO" id="GO:0004823">
    <property type="term" value="F:leucine-tRNA ligase activity"/>
    <property type="evidence" value="ECO:0007669"/>
    <property type="project" value="UniProtKB-UniRule"/>
</dbReference>
<evidence type="ECO:0000259" key="12">
    <source>
        <dbReference type="Pfam" id="PF08264"/>
    </source>
</evidence>
<dbReference type="RefSeq" id="WP_151967422.1">
    <property type="nucleotide sequence ID" value="NZ_AP019860.1"/>
</dbReference>
<dbReference type="InterPro" id="IPR002300">
    <property type="entry name" value="aa-tRNA-synth_Ia"/>
</dbReference>
<dbReference type="GO" id="GO:0002161">
    <property type="term" value="F:aminoacyl-tRNA deacylase activity"/>
    <property type="evidence" value="ECO:0007669"/>
    <property type="project" value="InterPro"/>
</dbReference>
<feature type="domain" description="Methionyl/Valyl/Leucyl/Isoleucyl-tRNA synthetase anticodon-binding" evidence="12">
    <location>
        <begin position="711"/>
        <end position="826"/>
    </location>
</feature>
<evidence type="ECO:0000313" key="15">
    <source>
        <dbReference type="EMBL" id="BBM83212.1"/>
    </source>
</evidence>
<evidence type="ECO:0000259" key="11">
    <source>
        <dbReference type="Pfam" id="PF00133"/>
    </source>
</evidence>
<dbReference type="EC" id="6.1.1.4" evidence="9"/>
<dbReference type="GO" id="GO:0005829">
    <property type="term" value="C:cytosol"/>
    <property type="evidence" value="ECO:0007669"/>
    <property type="project" value="TreeGrafter"/>
</dbReference>
<dbReference type="GO" id="GO:0005524">
    <property type="term" value="F:ATP binding"/>
    <property type="evidence" value="ECO:0007669"/>
    <property type="project" value="UniProtKB-UniRule"/>
</dbReference>
<dbReference type="SUPFAM" id="SSF47323">
    <property type="entry name" value="Anticodon-binding domain of a subclass of class I aminoacyl-tRNA synthetases"/>
    <property type="match status" value="1"/>
</dbReference>